<name>A0A9C7QQL7_9GAMM</name>
<feature type="domain" description="Gp5/Type VI secretion system Vgr C-terminal trimerisation" evidence="6">
    <location>
        <begin position="457"/>
        <end position="554"/>
    </location>
</feature>
<reference evidence="7 8" key="1">
    <citation type="journal article" date="2018" name="Nat. Biotechnol.">
        <title>A standardized bacterial taxonomy based on genome phylogeny substantially revises the tree of life.</title>
        <authorList>
            <person name="Parks D.H."/>
            <person name="Chuvochina M."/>
            <person name="Waite D.W."/>
            <person name="Rinke C."/>
            <person name="Skarshewski A."/>
            <person name="Chaumeil P.A."/>
            <person name="Hugenholtz P."/>
        </authorList>
    </citation>
    <scope>NUCLEOTIDE SEQUENCE [LARGE SCALE GENOMIC DNA]</scope>
    <source>
        <strain evidence="7">UBA11264</strain>
    </source>
</reference>
<proteinExistence type="inferred from homology"/>
<dbReference type="SUPFAM" id="SSF69255">
    <property type="entry name" value="gp5 N-terminal domain-like"/>
    <property type="match status" value="1"/>
</dbReference>
<dbReference type="Pfam" id="PF22178">
    <property type="entry name" value="Gp5_trimer_C"/>
    <property type="match status" value="1"/>
</dbReference>
<comment type="caution">
    <text evidence="7">The sequence shown here is derived from an EMBL/GenBank/DDBJ whole genome shotgun (WGS) entry which is preliminary data.</text>
</comment>
<dbReference type="RefSeq" id="WP_278430122.1">
    <property type="nucleotide sequence ID" value="NZ_DPSM01000001.1"/>
</dbReference>
<dbReference type="SUPFAM" id="SSF69279">
    <property type="entry name" value="Phage tail proteins"/>
    <property type="match status" value="2"/>
</dbReference>
<dbReference type="PANTHER" id="PTHR32305:SF15">
    <property type="entry name" value="PROTEIN RHSA-RELATED"/>
    <property type="match status" value="1"/>
</dbReference>
<dbReference type="Gene3D" id="3.55.50.10">
    <property type="entry name" value="Baseplate protein-like domains"/>
    <property type="match status" value="1"/>
</dbReference>
<dbReference type="InterPro" id="IPR054030">
    <property type="entry name" value="Gp5_Vgr_C"/>
</dbReference>
<accession>A0A9C7QQL7</accession>
<evidence type="ECO:0000256" key="1">
    <source>
        <dbReference type="ARBA" id="ARBA00004613"/>
    </source>
</evidence>
<dbReference type="Proteomes" id="UP000262210">
    <property type="component" value="Unassembled WGS sequence"/>
</dbReference>
<dbReference type="Gene3D" id="2.40.50.230">
    <property type="entry name" value="Gp5 N-terminal domain"/>
    <property type="match status" value="1"/>
</dbReference>
<feature type="region of interest" description="Disordered" evidence="4">
    <location>
        <begin position="610"/>
        <end position="636"/>
    </location>
</feature>
<dbReference type="NCBIfam" id="TIGR03361">
    <property type="entry name" value="VI_Rhs_Vgr"/>
    <property type="match status" value="1"/>
</dbReference>
<dbReference type="Gene3D" id="2.30.110.50">
    <property type="match status" value="1"/>
</dbReference>
<gene>
    <name evidence="7" type="ORF">DHV72_00485</name>
</gene>
<dbReference type="Pfam" id="PF05954">
    <property type="entry name" value="Phage_GPD"/>
    <property type="match status" value="1"/>
</dbReference>
<dbReference type="Pfam" id="PF04717">
    <property type="entry name" value="Phage_base_V"/>
    <property type="match status" value="1"/>
</dbReference>
<dbReference type="InterPro" id="IPR017847">
    <property type="entry name" value="T6SS_RhsGE_Vgr_subset"/>
</dbReference>
<sequence length="636" mass="68957">MGNISTRLVNAPTALASAQVAGLSGLEGISQLFCYRVELFHPTGGIALSAILGETLAVQITGDDGMGRYFHGSIAECAEQGAQGHHFRYQLVLRPTLWLLSLNRQCRIFQNNSVIEIIRTVLGDAVSADWQHKPNYGPLDYCVQYLESDLDFVCRLMEEQGLYYFFRHFAADHQLVITDSPTAHLPIAGCEKMGWSPTGQGGQGGQATLQRWQPQKQWRLDAAVGREFDFTRAMSREAGLQHASVGEGGAWLDYPVRADVQAAAALRREIGQSGANNRVAETHMPAVTAGGIITLSDYVDASECGNYLIVETRPCVYSEYSATGACNHRFTSPLIAQRESAIFRAPRATPRPIIAGSQTALVVGKAGETLWVDRYGRIKVQFHWDSGDNQNEACSCWVRVAQPMAGERWGAAFLPRVGQEVVVTFLDGDPDRPLAIGCVYNAGMLPPYALPQQATRSGFKSRSLGDVAVFNEWRFEDKAGEEQLLLRAGRNKDVSVANDALEWVGNERHLLVKSAHYVAIEGDEHQNVRGKSVQRIGKDYSLHIEGKGDCKADGAFALMANKLDLKSRTNLTLEAGVTLTLKAGLSTLVLGPTGVSIDGVLINININSGSGAKGSSASEPSVSAPQPPREADDGSL</sequence>
<dbReference type="NCBIfam" id="TIGR01646">
    <property type="entry name" value="vgr_GE"/>
    <property type="match status" value="1"/>
</dbReference>
<dbReference type="SUPFAM" id="SSF69349">
    <property type="entry name" value="Phage fibre proteins"/>
    <property type="match status" value="1"/>
</dbReference>
<evidence type="ECO:0000256" key="4">
    <source>
        <dbReference type="SAM" id="MobiDB-lite"/>
    </source>
</evidence>
<comment type="subcellular location">
    <subcellularLocation>
        <location evidence="1">Secreted</location>
    </subcellularLocation>
</comment>
<evidence type="ECO:0000256" key="2">
    <source>
        <dbReference type="ARBA" id="ARBA00005558"/>
    </source>
</evidence>
<evidence type="ECO:0000313" key="8">
    <source>
        <dbReference type="Proteomes" id="UP000262210"/>
    </source>
</evidence>
<evidence type="ECO:0000256" key="3">
    <source>
        <dbReference type="ARBA" id="ARBA00022525"/>
    </source>
</evidence>
<dbReference type="InterPro" id="IPR006533">
    <property type="entry name" value="T6SS_Vgr_RhsGE"/>
</dbReference>
<dbReference type="InterPro" id="IPR037026">
    <property type="entry name" value="Vgr_OB-fold_dom_sf"/>
</dbReference>
<keyword evidence="3" id="KW-0964">Secreted</keyword>
<organism evidence="7 8">
    <name type="scientific">Serratia grimesii</name>
    <dbReference type="NCBI Taxonomy" id="82995"/>
    <lineage>
        <taxon>Bacteria</taxon>
        <taxon>Pseudomonadati</taxon>
        <taxon>Pseudomonadota</taxon>
        <taxon>Gammaproteobacteria</taxon>
        <taxon>Enterobacterales</taxon>
        <taxon>Yersiniaceae</taxon>
        <taxon>Serratia</taxon>
    </lineage>
</organism>
<evidence type="ECO:0000259" key="6">
    <source>
        <dbReference type="Pfam" id="PF22178"/>
    </source>
</evidence>
<dbReference type="EMBL" id="DPSM01000001">
    <property type="protein sequence ID" value="HCJ98494.1"/>
    <property type="molecule type" value="Genomic_DNA"/>
</dbReference>
<feature type="domain" description="Gp5/Type VI secretion system Vgr protein OB-fold" evidence="5">
    <location>
        <begin position="373"/>
        <end position="440"/>
    </location>
</feature>
<dbReference type="AlphaFoldDB" id="A0A9C7QQL7"/>
<dbReference type="InterPro" id="IPR050708">
    <property type="entry name" value="T6SS_VgrG/RHS"/>
</dbReference>
<dbReference type="InterPro" id="IPR006531">
    <property type="entry name" value="Gp5/Vgr_OB"/>
</dbReference>
<dbReference type="Gene3D" id="4.10.220.110">
    <property type="match status" value="1"/>
</dbReference>
<comment type="similarity">
    <text evidence="2">Belongs to the VgrG protein family.</text>
</comment>
<evidence type="ECO:0000313" key="7">
    <source>
        <dbReference type="EMBL" id="HCJ98494.1"/>
    </source>
</evidence>
<protein>
    <submittedName>
        <fullName evidence="7">Type VI secretion system tip protein VgrG</fullName>
    </submittedName>
</protein>
<dbReference type="GO" id="GO:0005576">
    <property type="term" value="C:extracellular region"/>
    <property type="evidence" value="ECO:0007669"/>
    <property type="project" value="UniProtKB-SubCell"/>
</dbReference>
<evidence type="ECO:0000259" key="5">
    <source>
        <dbReference type="Pfam" id="PF04717"/>
    </source>
</evidence>
<dbReference type="PANTHER" id="PTHR32305">
    <property type="match status" value="1"/>
</dbReference>